<reference evidence="4 5" key="1">
    <citation type="journal article" date="2016" name="Front. Microbiol.">
        <title>Genomic Resource of Rice Seed Associated Bacteria.</title>
        <authorList>
            <person name="Midha S."/>
            <person name="Bansal K."/>
            <person name="Sharma S."/>
            <person name="Kumar N."/>
            <person name="Patil P.P."/>
            <person name="Chaudhry V."/>
            <person name="Patil P.B."/>
        </authorList>
    </citation>
    <scope>NUCLEOTIDE SEQUENCE [LARGE SCALE GENOMIC DNA]</scope>
    <source>
        <strain evidence="2 4">NS226</strain>
        <strain evidence="3 5">NS365</strain>
    </source>
</reference>
<dbReference type="Proteomes" id="UP000078272">
    <property type="component" value="Unassembled WGS sequence"/>
</dbReference>
<dbReference type="RefSeq" id="WP_058600957.1">
    <property type="nucleotide sequence ID" value="NZ_LDPZ01000030.1"/>
</dbReference>
<feature type="domain" description="DUF2007" evidence="1">
    <location>
        <begin position="1"/>
        <end position="66"/>
    </location>
</feature>
<evidence type="ECO:0000313" key="3">
    <source>
        <dbReference type="EMBL" id="KTR05191.1"/>
    </source>
</evidence>
<dbReference type="PATRIC" id="fig|401562.3.peg.2658"/>
<organism evidence="3 5">
    <name type="scientific">Aureimonas ureilytica</name>
    <dbReference type="NCBI Taxonomy" id="401562"/>
    <lineage>
        <taxon>Bacteria</taxon>
        <taxon>Pseudomonadati</taxon>
        <taxon>Pseudomonadota</taxon>
        <taxon>Alphaproteobacteria</taxon>
        <taxon>Hyphomicrobiales</taxon>
        <taxon>Aurantimonadaceae</taxon>
        <taxon>Aureimonas</taxon>
    </lineage>
</organism>
<dbReference type="Gene3D" id="3.30.70.790">
    <property type="entry name" value="UreE, C-terminal domain"/>
    <property type="match status" value="1"/>
</dbReference>
<gene>
    <name evidence="2" type="ORF">NS226_14775</name>
    <name evidence="3" type="ORF">NS365_14010</name>
</gene>
<proteinExistence type="predicted"/>
<accession>A0A175RP34</accession>
<name>A0A175RP34_9HYPH</name>
<protein>
    <recommendedName>
        <fullName evidence="1">DUF2007 domain-containing protein</fullName>
    </recommendedName>
</protein>
<dbReference type="EMBL" id="LDPZ01000030">
    <property type="protein sequence ID" value="KTQ94108.1"/>
    <property type="molecule type" value="Genomic_DNA"/>
</dbReference>
<comment type="caution">
    <text evidence="3">The sequence shown here is derived from an EMBL/GenBank/DDBJ whole genome shotgun (WGS) entry which is preliminary data.</text>
</comment>
<dbReference type="InterPro" id="IPR011322">
    <property type="entry name" value="N-reg_PII-like_a/b"/>
</dbReference>
<dbReference type="InterPro" id="IPR018551">
    <property type="entry name" value="DUF2007"/>
</dbReference>
<dbReference type="AlphaFoldDB" id="A0A175RP34"/>
<dbReference type="SUPFAM" id="SSF54913">
    <property type="entry name" value="GlnB-like"/>
    <property type="match status" value="1"/>
</dbReference>
<keyword evidence="5" id="KW-1185">Reference proteome</keyword>
<sequence>MIELVRSNDPVLLSFLSVLLKDAGIAHFVADGHMSILDGSIGAIPRRLLVDEGEIDTARRLLHDAELGHELSDPS</sequence>
<evidence type="ECO:0000313" key="2">
    <source>
        <dbReference type="EMBL" id="KTQ94108.1"/>
    </source>
</evidence>
<evidence type="ECO:0000313" key="5">
    <source>
        <dbReference type="Proteomes" id="UP000078529"/>
    </source>
</evidence>
<dbReference type="Pfam" id="PF09413">
    <property type="entry name" value="DUF2007"/>
    <property type="match status" value="1"/>
</dbReference>
<dbReference type="EMBL" id="LDQA01000028">
    <property type="protein sequence ID" value="KTR05191.1"/>
    <property type="molecule type" value="Genomic_DNA"/>
</dbReference>
<evidence type="ECO:0000313" key="4">
    <source>
        <dbReference type="Proteomes" id="UP000078272"/>
    </source>
</evidence>
<dbReference type="STRING" id="401562.NS365_14010"/>
<evidence type="ECO:0000259" key="1">
    <source>
        <dbReference type="Pfam" id="PF09413"/>
    </source>
</evidence>
<dbReference type="OrthoDB" id="5297170at2"/>
<dbReference type="Proteomes" id="UP000078529">
    <property type="component" value="Unassembled WGS sequence"/>
</dbReference>